<dbReference type="Gene3D" id="3.30.470.20">
    <property type="entry name" value="ATP-grasp fold, B domain"/>
    <property type="match status" value="1"/>
</dbReference>
<dbReference type="PANTHER" id="PTHR43585">
    <property type="entry name" value="FUMIPYRROLE BIOSYNTHESIS PROTEIN C"/>
    <property type="match status" value="1"/>
</dbReference>
<dbReference type="GO" id="GO:0005524">
    <property type="term" value="F:ATP binding"/>
    <property type="evidence" value="ECO:0007669"/>
    <property type="project" value="UniProtKB-UniRule"/>
</dbReference>
<organism evidence="6 7">
    <name type="scientific">Dyadobacter soli</name>
    <dbReference type="NCBI Taxonomy" id="659014"/>
    <lineage>
        <taxon>Bacteria</taxon>
        <taxon>Pseudomonadati</taxon>
        <taxon>Bacteroidota</taxon>
        <taxon>Cytophagia</taxon>
        <taxon>Cytophagales</taxon>
        <taxon>Spirosomataceae</taxon>
        <taxon>Dyadobacter</taxon>
    </lineage>
</organism>
<keyword evidence="2 4" id="KW-0547">Nucleotide-binding</keyword>
<proteinExistence type="predicted"/>
<evidence type="ECO:0000256" key="1">
    <source>
        <dbReference type="ARBA" id="ARBA00022598"/>
    </source>
</evidence>
<dbReference type="InterPro" id="IPR013815">
    <property type="entry name" value="ATP_grasp_subdomain_1"/>
</dbReference>
<keyword evidence="3 4" id="KW-0067">ATP-binding</keyword>
<name>A0A1G7B7T6_9BACT</name>
<evidence type="ECO:0000313" key="7">
    <source>
        <dbReference type="Proteomes" id="UP000198748"/>
    </source>
</evidence>
<dbReference type="Gene3D" id="3.30.1490.20">
    <property type="entry name" value="ATP-grasp fold, A domain"/>
    <property type="match status" value="1"/>
</dbReference>
<dbReference type="GO" id="GO:0046872">
    <property type="term" value="F:metal ion binding"/>
    <property type="evidence" value="ECO:0007669"/>
    <property type="project" value="InterPro"/>
</dbReference>
<dbReference type="STRING" id="659014.SAMN04487996_104116"/>
<dbReference type="PROSITE" id="PS50975">
    <property type="entry name" value="ATP_GRASP"/>
    <property type="match status" value="1"/>
</dbReference>
<dbReference type="GO" id="GO:0016874">
    <property type="term" value="F:ligase activity"/>
    <property type="evidence" value="ECO:0007669"/>
    <property type="project" value="UniProtKB-KW"/>
</dbReference>
<dbReference type="EMBL" id="FNAN01000004">
    <property type="protein sequence ID" value="SDE23174.1"/>
    <property type="molecule type" value="Genomic_DNA"/>
</dbReference>
<dbReference type="Gene3D" id="3.40.50.20">
    <property type="match status" value="1"/>
</dbReference>
<dbReference type="InterPro" id="IPR011761">
    <property type="entry name" value="ATP-grasp"/>
</dbReference>
<dbReference type="InterPro" id="IPR052032">
    <property type="entry name" value="ATP-dep_AA_Ligase"/>
</dbReference>
<evidence type="ECO:0000256" key="3">
    <source>
        <dbReference type="ARBA" id="ARBA00022840"/>
    </source>
</evidence>
<dbReference type="PANTHER" id="PTHR43585:SF2">
    <property type="entry name" value="ATP-GRASP ENZYME FSQD"/>
    <property type="match status" value="1"/>
</dbReference>
<feature type="domain" description="ATP-grasp" evidence="5">
    <location>
        <begin position="140"/>
        <end position="334"/>
    </location>
</feature>
<reference evidence="7" key="1">
    <citation type="submission" date="2016-10" db="EMBL/GenBank/DDBJ databases">
        <authorList>
            <person name="Varghese N."/>
            <person name="Submissions S."/>
        </authorList>
    </citation>
    <scope>NUCLEOTIDE SEQUENCE [LARGE SCALE GENOMIC DNA]</scope>
    <source>
        <strain evidence="7">DSM 25329</strain>
    </source>
</reference>
<gene>
    <name evidence="6" type="ORF">SAMN04487996_104116</name>
</gene>
<keyword evidence="7" id="KW-1185">Reference proteome</keyword>
<dbReference type="AlphaFoldDB" id="A0A1G7B7T6"/>
<evidence type="ECO:0000259" key="5">
    <source>
        <dbReference type="PROSITE" id="PS50975"/>
    </source>
</evidence>
<keyword evidence="1" id="KW-0436">Ligase</keyword>
<protein>
    <recommendedName>
        <fullName evidence="5">ATP-grasp domain-containing protein</fullName>
    </recommendedName>
</protein>
<accession>A0A1G7B7T6</accession>
<dbReference type="SUPFAM" id="SSF56059">
    <property type="entry name" value="Glutathione synthetase ATP-binding domain-like"/>
    <property type="match status" value="1"/>
</dbReference>
<sequence length="423" mass="47989">MFCGIASLQMPLPSTKSHFMARTLTFLCISTYFKGNDFLQALKDAGNKVFLITAKKLESKPWVREAVDEFFYIEEGEEGTYNMNEIITGLAYVMRTRPIDRVVALDDFDVEKAAHIREYFRIPGMGQTTGRYFRDKLAMRTKALESGILVPGFSALFNDDEINRFIEKYRGPWMIKPRSEASALGIQKLNTADELWNTIHELGDKRHAYLVEQYKPGDVYHVDSISYNGIVIFSWNSKYLAPPFDVAHGGGIFRSVTVPLDSSEEHALQTLAVDLLKAFGLKHSASHTEVIRCYEDGKYYFLETSSRVGGAHLSEMVDAASGINLWKEWARMETAEAKGENYKLPAVRKEYSGILISLARQEKPDLSVFNDPEVVWRMNEPHHVGLVVRSKSREKVLELMDKYAAIVQKKYHASAPAPKKPAH</sequence>
<evidence type="ECO:0000313" key="6">
    <source>
        <dbReference type="EMBL" id="SDE23174.1"/>
    </source>
</evidence>
<dbReference type="Proteomes" id="UP000198748">
    <property type="component" value="Unassembled WGS sequence"/>
</dbReference>
<evidence type="ECO:0000256" key="4">
    <source>
        <dbReference type="PROSITE-ProRule" id="PRU00409"/>
    </source>
</evidence>
<evidence type="ECO:0000256" key="2">
    <source>
        <dbReference type="ARBA" id="ARBA00022741"/>
    </source>
</evidence>